<evidence type="ECO:0000313" key="1">
    <source>
        <dbReference type="EMBL" id="QJA99087.1"/>
    </source>
</evidence>
<organism evidence="1">
    <name type="scientific">viral metagenome</name>
    <dbReference type="NCBI Taxonomy" id="1070528"/>
    <lineage>
        <taxon>unclassified sequences</taxon>
        <taxon>metagenomes</taxon>
        <taxon>organismal metagenomes</taxon>
    </lineage>
</organism>
<dbReference type="EMBL" id="MT143628">
    <property type="protein sequence ID" value="QJA99087.1"/>
    <property type="molecule type" value="Genomic_DNA"/>
</dbReference>
<protein>
    <submittedName>
        <fullName evidence="1">Uncharacterized protein</fullName>
    </submittedName>
</protein>
<proteinExistence type="predicted"/>
<dbReference type="AlphaFoldDB" id="A0A6M3LUS8"/>
<evidence type="ECO:0000313" key="2">
    <source>
        <dbReference type="EMBL" id="QJB02077.1"/>
    </source>
</evidence>
<accession>A0A6M3LUS8</accession>
<dbReference type="EMBL" id="MT143756">
    <property type="protein sequence ID" value="QJB02077.1"/>
    <property type="molecule type" value="Genomic_DNA"/>
</dbReference>
<name>A0A6M3LUS8_9ZZZZ</name>
<gene>
    <name evidence="1" type="ORF">MM171A01331_0008</name>
    <name evidence="2" type="ORF">MM171B01520_0011</name>
</gene>
<sequence length="188" mass="21401">MDIFGFRLPSPSEAYNWLKNWAETYIYNPILFVLKQIKDGGIWVAVEVASAALATAAFFSELKRRFLATLAEGVRLAKALTTTAINDVRLWVYGWLKVVWETLERANKALTDWALGKLRDLWAALERARKTLTDWILGKLADLWLSVNSLLKFISGINDWFVKKFNGAVDASAALIYDVLVRFIDAIW</sequence>
<reference evidence="1" key="1">
    <citation type="submission" date="2020-03" db="EMBL/GenBank/DDBJ databases">
        <title>The deep terrestrial virosphere.</title>
        <authorList>
            <person name="Holmfeldt K."/>
            <person name="Nilsson E."/>
            <person name="Simone D."/>
            <person name="Lopez-Fernandez M."/>
            <person name="Wu X."/>
            <person name="de Brujin I."/>
            <person name="Lundin D."/>
            <person name="Andersson A."/>
            <person name="Bertilsson S."/>
            <person name="Dopson M."/>
        </authorList>
    </citation>
    <scope>NUCLEOTIDE SEQUENCE</scope>
    <source>
        <strain evidence="1">MM171A01331</strain>
        <strain evidence="2">MM171B01520</strain>
    </source>
</reference>